<evidence type="ECO:0000313" key="1">
    <source>
        <dbReference type="EMBL" id="MBB3876114.1"/>
    </source>
</evidence>
<protein>
    <recommendedName>
        <fullName evidence="3">Helix-turn-helix domain-containing protein</fullName>
    </recommendedName>
</protein>
<evidence type="ECO:0008006" key="3">
    <source>
        <dbReference type="Google" id="ProtNLM"/>
    </source>
</evidence>
<comment type="caution">
    <text evidence="1">The sequence shown here is derived from an EMBL/GenBank/DDBJ whole genome shotgun (WGS) entry which is preliminary data.</text>
</comment>
<dbReference type="AlphaFoldDB" id="A0AAW3TU18"/>
<dbReference type="PROSITE" id="PS00414">
    <property type="entry name" value="PROFILIN"/>
    <property type="match status" value="1"/>
</dbReference>
<proteinExistence type="predicted"/>
<keyword evidence="2" id="KW-1185">Reference proteome</keyword>
<name>A0AAW3TU18_9SPHN</name>
<dbReference type="Proteomes" id="UP000528945">
    <property type="component" value="Unassembled WGS sequence"/>
</dbReference>
<dbReference type="RefSeq" id="WP_147035257.1">
    <property type="nucleotide sequence ID" value="NZ_JACIDB010000004.1"/>
</dbReference>
<reference evidence="1 2" key="1">
    <citation type="submission" date="2020-08" db="EMBL/GenBank/DDBJ databases">
        <title>Genomic Encyclopedia of Type Strains, Phase IV (KMG-IV): sequencing the most valuable type-strain genomes for metagenomic binning, comparative biology and taxonomic classification.</title>
        <authorList>
            <person name="Goeker M."/>
        </authorList>
    </citation>
    <scope>NUCLEOTIDE SEQUENCE [LARGE SCALE GENOMIC DNA]</scope>
    <source>
        <strain evidence="1 2">DSM 15581</strain>
    </source>
</reference>
<dbReference type="EMBL" id="JACIDB010000004">
    <property type="protein sequence ID" value="MBB3876114.1"/>
    <property type="molecule type" value="Genomic_DNA"/>
</dbReference>
<sequence length="92" mass="10211">MSWQSIHDELDAISRTRALTLPESLKLEEAIKNVDAKRPPQVRDRWTAREERHLMTMVKSGVSISEAGRRLGKSRSAALGKWGRLAAGAVSS</sequence>
<accession>A0AAW3TU18</accession>
<gene>
    <name evidence="1" type="ORF">GGR47_002360</name>
</gene>
<dbReference type="GO" id="GO:0003779">
    <property type="term" value="F:actin binding"/>
    <property type="evidence" value="ECO:0007669"/>
    <property type="project" value="InterPro"/>
</dbReference>
<evidence type="ECO:0000313" key="2">
    <source>
        <dbReference type="Proteomes" id="UP000528945"/>
    </source>
</evidence>
<organism evidence="1 2">
    <name type="scientific">Sphingomonas aquatilis</name>
    <dbReference type="NCBI Taxonomy" id="93063"/>
    <lineage>
        <taxon>Bacteria</taxon>
        <taxon>Pseudomonadati</taxon>
        <taxon>Pseudomonadota</taxon>
        <taxon>Alphaproteobacteria</taxon>
        <taxon>Sphingomonadales</taxon>
        <taxon>Sphingomonadaceae</taxon>
        <taxon>Sphingomonas</taxon>
    </lineage>
</organism>
<dbReference type="InterPro" id="IPR027310">
    <property type="entry name" value="Profilin_CS"/>
</dbReference>